<keyword evidence="3" id="KW-1185">Reference proteome</keyword>
<feature type="region of interest" description="Disordered" evidence="1">
    <location>
        <begin position="37"/>
        <end position="66"/>
    </location>
</feature>
<evidence type="ECO:0000313" key="3">
    <source>
        <dbReference type="Proteomes" id="UP000024635"/>
    </source>
</evidence>
<accession>A0A016UZW2</accession>
<evidence type="ECO:0000313" key="2">
    <source>
        <dbReference type="EMBL" id="EYC20342.1"/>
    </source>
</evidence>
<reference evidence="3" key="1">
    <citation type="journal article" date="2015" name="Nat. Genet.">
        <title>The genome and transcriptome of the zoonotic hookworm Ancylostoma ceylanicum identify infection-specific gene families.</title>
        <authorList>
            <person name="Schwarz E.M."/>
            <person name="Hu Y."/>
            <person name="Antoshechkin I."/>
            <person name="Miller M.M."/>
            <person name="Sternberg P.W."/>
            <person name="Aroian R.V."/>
        </authorList>
    </citation>
    <scope>NUCLEOTIDE SEQUENCE</scope>
    <source>
        <strain evidence="3">HY135</strain>
    </source>
</reference>
<dbReference type="Proteomes" id="UP000024635">
    <property type="component" value="Unassembled WGS sequence"/>
</dbReference>
<dbReference type="STRING" id="53326.A0A016UZW2"/>
<dbReference type="OrthoDB" id="5848974at2759"/>
<dbReference type="EMBL" id="JARK01001358">
    <property type="protein sequence ID" value="EYC20342.1"/>
    <property type="molecule type" value="Genomic_DNA"/>
</dbReference>
<evidence type="ECO:0000256" key="1">
    <source>
        <dbReference type="SAM" id="MobiDB-lite"/>
    </source>
</evidence>
<proteinExistence type="predicted"/>
<sequence>MPSANGALSKLLCSCYQPKQERGIVGNETADRYEVVEKNYGDQGEPREEPRRDSAAKVESRDEKREKVEMAANATEQVTTPIIEEIVEDQGAGARMMLAAVNPYSSSSNNHFQIQDVTDDPEYSSYGNENEAPEEGALVEYCRLDKQKQPSVPRICDASTVISAKIRTPPLVTRSSMSSTAGAKSRQINIDDVPEGAKCHVVDCRCVGWYEHPWRYEFSGIFGGGFWREGVSGYCEEAQHWCDYS</sequence>
<comment type="caution">
    <text evidence="2">The sequence shown here is derived from an EMBL/GenBank/DDBJ whole genome shotgun (WGS) entry which is preliminary data.</text>
</comment>
<gene>
    <name evidence="2" type="primary">Acey_s0022.g580</name>
    <name evidence="2" type="ORF">Y032_0022g580</name>
</gene>
<name>A0A016UZW2_9BILA</name>
<organism evidence="2 3">
    <name type="scientific">Ancylostoma ceylanicum</name>
    <dbReference type="NCBI Taxonomy" id="53326"/>
    <lineage>
        <taxon>Eukaryota</taxon>
        <taxon>Metazoa</taxon>
        <taxon>Ecdysozoa</taxon>
        <taxon>Nematoda</taxon>
        <taxon>Chromadorea</taxon>
        <taxon>Rhabditida</taxon>
        <taxon>Rhabditina</taxon>
        <taxon>Rhabditomorpha</taxon>
        <taxon>Strongyloidea</taxon>
        <taxon>Ancylostomatidae</taxon>
        <taxon>Ancylostomatinae</taxon>
        <taxon>Ancylostoma</taxon>
    </lineage>
</organism>
<protein>
    <submittedName>
        <fullName evidence="2">Uncharacterized protein</fullName>
    </submittedName>
</protein>
<dbReference type="AlphaFoldDB" id="A0A016UZW2"/>